<dbReference type="InterPro" id="IPR003726">
    <property type="entry name" value="HCY_dom"/>
</dbReference>
<proteinExistence type="predicted"/>
<keyword evidence="4 6" id="KW-0862">Zinc</keyword>
<dbReference type="Gene3D" id="3.20.20.330">
    <property type="entry name" value="Homocysteine-binding-like domain"/>
    <property type="match status" value="1"/>
</dbReference>
<keyword evidence="11" id="KW-1185">Reference proteome</keyword>
<feature type="binding site" evidence="6 7">
    <location>
        <position position="290"/>
    </location>
    <ligand>
        <name>Zn(2+)</name>
        <dbReference type="ChEBI" id="CHEBI:29105"/>
    </ligand>
</feature>
<reference evidence="9" key="1">
    <citation type="submission" date="2007-04" db="EMBL/GenBank/DDBJ databases">
        <title>Annotation of Pediculus humanus corporis strain USDA.</title>
        <authorList>
            <person name="Kirkness E."/>
            <person name="Hannick L."/>
            <person name="Hass B."/>
            <person name="Bruggner R."/>
            <person name="Lawson D."/>
            <person name="Bidwell S."/>
            <person name="Joardar V."/>
            <person name="Caler E."/>
            <person name="Walenz B."/>
            <person name="Inman J."/>
            <person name="Schobel S."/>
            <person name="Galinsky K."/>
            <person name="Amedeo P."/>
            <person name="Strausberg R."/>
        </authorList>
    </citation>
    <scope>NUCLEOTIDE SEQUENCE</scope>
    <source>
        <strain evidence="9">USDA</strain>
    </source>
</reference>
<sequence length="312" mass="35270">MEKIKVLDGGFSTQLARYVGDIIDGDPLWSARFLYTNPEAVINSHLDFLKAGAEIIITNSYQASISGFKEYLGCDETEGYDLIKSSVRFAKRARDLYLETNPGARPLIAGSVGPYGASLHDGSEYTGEYMDKVDKDAIMSWHRPRITGLIEEGVDLLAFETIPAFKEGEFLLELLKEFPKQKAWLSFQCKNSEHTAKGENFQEVIKKCWSMNKEQLVAVGCNCLSPKYVSKLFKGINENRTDKIPLIVYPNSGEEYIPNIGWFGNEKLFNMNKLFGEWFDYGVKYIGGCCRTNADDVKNISNAVKQWNLKKK</sequence>
<keyword evidence="1 7" id="KW-0489">Methyltransferase</keyword>
<dbReference type="EC" id="2.1.1.10" evidence="9"/>
<dbReference type="NCBIfam" id="NF007020">
    <property type="entry name" value="PRK09485.1"/>
    <property type="match status" value="1"/>
</dbReference>
<dbReference type="GO" id="GO:0032259">
    <property type="term" value="P:methylation"/>
    <property type="evidence" value="ECO:0007669"/>
    <property type="project" value="UniProtKB-KW"/>
</dbReference>
<dbReference type="InParanoid" id="E0VF06"/>
<evidence type="ECO:0000259" key="8">
    <source>
        <dbReference type="PROSITE" id="PS50970"/>
    </source>
</evidence>
<dbReference type="FunFam" id="3.20.20.330:FF:000002">
    <property type="entry name" value="Homocysteine S-methyltransferase"/>
    <property type="match status" value="1"/>
</dbReference>
<dbReference type="GeneID" id="8239508"/>
<dbReference type="GO" id="GO:0033528">
    <property type="term" value="P:S-methylmethionine cycle"/>
    <property type="evidence" value="ECO:0007669"/>
    <property type="project" value="TreeGrafter"/>
</dbReference>
<dbReference type="SUPFAM" id="SSF82282">
    <property type="entry name" value="Homocysteine S-methyltransferase"/>
    <property type="match status" value="1"/>
</dbReference>
<dbReference type="EnsemblMetazoa" id="PHUM148250-RA">
    <property type="protein sequence ID" value="PHUM148250-PA"/>
    <property type="gene ID" value="PHUM148250"/>
</dbReference>
<comment type="pathway">
    <text evidence="5">Amino-acid biosynthesis; L-methionine biosynthesis via de novo pathway.</text>
</comment>
<reference evidence="9" key="2">
    <citation type="submission" date="2007-04" db="EMBL/GenBank/DDBJ databases">
        <title>The genome of the human body louse.</title>
        <authorList>
            <consortium name="The Human Body Louse Genome Consortium"/>
            <person name="Kirkness E."/>
            <person name="Walenz B."/>
            <person name="Hass B."/>
            <person name="Bruggner R."/>
            <person name="Strausberg R."/>
        </authorList>
    </citation>
    <scope>NUCLEOTIDE SEQUENCE</scope>
    <source>
        <strain evidence="9">USDA</strain>
    </source>
</reference>
<dbReference type="PIRSF" id="PIRSF037505">
    <property type="entry name" value="Betaine_HMT"/>
    <property type="match status" value="1"/>
</dbReference>
<dbReference type="UniPathway" id="UPA00051">
    <property type="reaction ID" value="UER00083"/>
</dbReference>
<dbReference type="PANTHER" id="PTHR46015:SF1">
    <property type="entry name" value="HOMOCYSTEINE S-METHYLTRANSFERASE-LIKE ISOFORM 1"/>
    <property type="match status" value="1"/>
</dbReference>
<dbReference type="CTD" id="8239508"/>
<dbReference type="OrthoDB" id="261426at2759"/>
<keyword evidence="2 7" id="KW-0808">Transferase</keyword>
<evidence type="ECO:0000256" key="5">
    <source>
        <dbReference type="ARBA" id="ARBA00034478"/>
    </source>
</evidence>
<feature type="binding site" evidence="6 7">
    <location>
        <position position="289"/>
    </location>
    <ligand>
        <name>Zn(2+)</name>
        <dbReference type="ChEBI" id="CHEBI:29105"/>
    </ligand>
</feature>
<dbReference type="Pfam" id="PF02574">
    <property type="entry name" value="S-methyl_trans"/>
    <property type="match status" value="1"/>
</dbReference>
<dbReference type="HOGENOM" id="CLU_004914_3_2_1"/>
<feature type="binding site" evidence="7">
    <location>
        <position position="223"/>
    </location>
    <ligand>
        <name>Zn(2+)</name>
        <dbReference type="ChEBI" id="CHEBI:29105"/>
    </ligand>
</feature>
<dbReference type="PROSITE" id="PS50970">
    <property type="entry name" value="HCY"/>
    <property type="match status" value="1"/>
</dbReference>
<dbReference type="OMA" id="TECYEAQ"/>
<dbReference type="EMBL" id="DS235100">
    <property type="protein sequence ID" value="EEB11980.1"/>
    <property type="molecule type" value="Genomic_DNA"/>
</dbReference>
<dbReference type="VEuPathDB" id="VectorBase:PHUM148250"/>
<dbReference type="Proteomes" id="UP000009046">
    <property type="component" value="Unassembled WGS sequence"/>
</dbReference>
<evidence type="ECO:0000313" key="10">
    <source>
        <dbReference type="EnsemblMetazoa" id="PHUM148250-PA"/>
    </source>
</evidence>
<feature type="domain" description="Hcy-binding" evidence="8">
    <location>
        <begin position="1"/>
        <end position="304"/>
    </location>
</feature>
<dbReference type="STRING" id="121224.E0VF06"/>
<dbReference type="GO" id="GO:0008898">
    <property type="term" value="F:S-adenosylmethionine-homocysteine S-methyltransferase activity"/>
    <property type="evidence" value="ECO:0007669"/>
    <property type="project" value="TreeGrafter"/>
</dbReference>
<dbReference type="PANTHER" id="PTHR46015">
    <property type="entry name" value="ZGC:172121"/>
    <property type="match status" value="1"/>
</dbReference>
<name>E0VF06_PEDHC</name>
<evidence type="ECO:0000256" key="3">
    <source>
        <dbReference type="ARBA" id="ARBA00022723"/>
    </source>
</evidence>
<dbReference type="InterPro" id="IPR017226">
    <property type="entry name" value="BHMT-like"/>
</dbReference>
<evidence type="ECO:0000256" key="7">
    <source>
        <dbReference type="PROSITE-ProRule" id="PRU00333"/>
    </source>
</evidence>
<evidence type="ECO:0000313" key="11">
    <source>
        <dbReference type="Proteomes" id="UP000009046"/>
    </source>
</evidence>
<dbReference type="InterPro" id="IPR036589">
    <property type="entry name" value="HCY_dom_sf"/>
</dbReference>
<keyword evidence="3 6" id="KW-0479">Metal-binding</keyword>
<comment type="cofactor">
    <cofactor evidence="6">
        <name>Zn(2+)</name>
        <dbReference type="ChEBI" id="CHEBI:29105"/>
    </cofactor>
    <text evidence="6">Binds 1 zinc ion per subunit.</text>
</comment>
<dbReference type="RefSeq" id="XP_002424718.1">
    <property type="nucleotide sequence ID" value="XM_002424673.1"/>
</dbReference>
<reference evidence="10" key="3">
    <citation type="submission" date="2021-02" db="UniProtKB">
        <authorList>
            <consortium name="EnsemblMetazoa"/>
        </authorList>
    </citation>
    <scope>IDENTIFICATION</scope>
    <source>
        <strain evidence="10">USDA</strain>
    </source>
</reference>
<dbReference type="GO" id="GO:0009086">
    <property type="term" value="P:methionine biosynthetic process"/>
    <property type="evidence" value="ECO:0007669"/>
    <property type="project" value="InterPro"/>
</dbReference>
<feature type="binding site" evidence="6">
    <location>
        <position position="221"/>
    </location>
    <ligand>
        <name>Zn(2+)</name>
        <dbReference type="ChEBI" id="CHEBI:29105"/>
    </ligand>
</feature>
<dbReference type="EMBL" id="AAZO01001716">
    <property type="status" value="NOT_ANNOTATED_CDS"/>
    <property type="molecule type" value="Genomic_DNA"/>
</dbReference>
<dbReference type="GO" id="GO:0008270">
    <property type="term" value="F:zinc ion binding"/>
    <property type="evidence" value="ECO:0007669"/>
    <property type="project" value="InterPro"/>
</dbReference>
<evidence type="ECO:0000256" key="4">
    <source>
        <dbReference type="ARBA" id="ARBA00022833"/>
    </source>
</evidence>
<accession>E0VF06</accession>
<evidence type="ECO:0000256" key="6">
    <source>
        <dbReference type="PIRSR" id="PIRSR037505-2"/>
    </source>
</evidence>
<evidence type="ECO:0000313" key="9">
    <source>
        <dbReference type="EMBL" id="EEB11980.1"/>
    </source>
</evidence>
<protein>
    <submittedName>
        <fullName evidence="9 10">Homocysteine S-methyltransferase, putative</fullName>
        <ecNumber evidence="9">2.1.1.10</ecNumber>
    </submittedName>
</protein>
<dbReference type="InterPro" id="IPR051486">
    <property type="entry name" value="Hcy_S-methyltransferase"/>
</dbReference>
<organism>
    <name type="scientific">Pediculus humanus subsp. corporis</name>
    <name type="common">Body louse</name>
    <dbReference type="NCBI Taxonomy" id="121224"/>
    <lineage>
        <taxon>Eukaryota</taxon>
        <taxon>Metazoa</taxon>
        <taxon>Ecdysozoa</taxon>
        <taxon>Arthropoda</taxon>
        <taxon>Hexapoda</taxon>
        <taxon>Insecta</taxon>
        <taxon>Pterygota</taxon>
        <taxon>Neoptera</taxon>
        <taxon>Paraneoptera</taxon>
        <taxon>Psocodea</taxon>
        <taxon>Troctomorpha</taxon>
        <taxon>Phthiraptera</taxon>
        <taxon>Anoplura</taxon>
        <taxon>Pediculidae</taxon>
        <taxon>Pediculus</taxon>
    </lineage>
</organism>
<gene>
    <name evidence="10" type="primary">8239508</name>
    <name evidence="9" type="ORF">Phum_PHUM148250</name>
</gene>
<dbReference type="eggNOG" id="KOG1579">
    <property type="taxonomic scope" value="Eukaryota"/>
</dbReference>
<dbReference type="KEGG" id="phu:Phum_PHUM148250"/>
<dbReference type="AlphaFoldDB" id="E0VF06"/>
<dbReference type="FunCoup" id="E0VF06">
    <property type="interactions" value="76"/>
</dbReference>
<evidence type="ECO:0000256" key="1">
    <source>
        <dbReference type="ARBA" id="ARBA00022603"/>
    </source>
</evidence>
<evidence type="ECO:0000256" key="2">
    <source>
        <dbReference type="ARBA" id="ARBA00022679"/>
    </source>
</evidence>